<dbReference type="InterPro" id="IPR006665">
    <property type="entry name" value="OmpA-like"/>
</dbReference>
<evidence type="ECO:0000313" key="9">
    <source>
        <dbReference type="Proteomes" id="UP000035100"/>
    </source>
</evidence>
<feature type="signal peptide" evidence="6">
    <location>
        <begin position="1"/>
        <end position="24"/>
    </location>
</feature>
<feature type="region of interest" description="Disordered" evidence="5">
    <location>
        <begin position="128"/>
        <end position="164"/>
    </location>
</feature>
<name>A0A0D0QBB8_9RHOB</name>
<dbReference type="InterPro" id="IPR006664">
    <property type="entry name" value="OMP_bac"/>
</dbReference>
<evidence type="ECO:0000256" key="5">
    <source>
        <dbReference type="SAM" id="MobiDB-lite"/>
    </source>
</evidence>
<evidence type="ECO:0000256" key="2">
    <source>
        <dbReference type="ARBA" id="ARBA00023136"/>
    </source>
</evidence>
<dbReference type="PANTHER" id="PTHR30329:SF21">
    <property type="entry name" value="LIPOPROTEIN YIAD-RELATED"/>
    <property type="match status" value="1"/>
</dbReference>
<feature type="compositionally biased region" description="Low complexity" evidence="5">
    <location>
        <begin position="131"/>
        <end position="160"/>
    </location>
</feature>
<accession>A0A0D0QBB8</accession>
<keyword evidence="3" id="KW-0998">Cell outer membrane</keyword>
<comment type="caution">
    <text evidence="8">The sequence shown here is derived from an EMBL/GenBank/DDBJ whole genome shotgun (WGS) entry which is preliminary data.</text>
</comment>
<dbReference type="eggNOG" id="COG2885">
    <property type="taxonomic scope" value="Bacteria"/>
</dbReference>
<organism evidence="8 9">
    <name type="scientific">Wenxinia marina DSM 24838</name>
    <dbReference type="NCBI Taxonomy" id="1123501"/>
    <lineage>
        <taxon>Bacteria</taxon>
        <taxon>Pseudomonadati</taxon>
        <taxon>Pseudomonadota</taxon>
        <taxon>Alphaproteobacteria</taxon>
        <taxon>Rhodobacterales</taxon>
        <taxon>Roseobacteraceae</taxon>
        <taxon>Wenxinia</taxon>
    </lineage>
</organism>
<feature type="chain" id="PRO_5002219360" evidence="6">
    <location>
        <begin position="25"/>
        <end position="650"/>
    </location>
</feature>
<dbReference type="PROSITE" id="PS51123">
    <property type="entry name" value="OMPA_2"/>
    <property type="match status" value="1"/>
</dbReference>
<dbReference type="InterPro" id="IPR036737">
    <property type="entry name" value="OmpA-like_sf"/>
</dbReference>
<dbReference type="PRINTS" id="PR01021">
    <property type="entry name" value="OMPADOMAIN"/>
</dbReference>
<evidence type="ECO:0000259" key="7">
    <source>
        <dbReference type="PROSITE" id="PS51123"/>
    </source>
</evidence>
<evidence type="ECO:0000256" key="4">
    <source>
        <dbReference type="PROSITE-ProRule" id="PRU00473"/>
    </source>
</evidence>
<feature type="region of interest" description="Disordered" evidence="5">
    <location>
        <begin position="302"/>
        <end position="343"/>
    </location>
</feature>
<keyword evidence="9" id="KW-1185">Reference proteome</keyword>
<dbReference type="STRING" id="1123501.Wenmar_01946"/>
<dbReference type="GO" id="GO:0009279">
    <property type="term" value="C:cell outer membrane"/>
    <property type="evidence" value="ECO:0007669"/>
    <property type="project" value="UniProtKB-SubCell"/>
</dbReference>
<dbReference type="CDD" id="cd07185">
    <property type="entry name" value="OmpA_C-like"/>
    <property type="match status" value="1"/>
</dbReference>
<comment type="subcellular location">
    <subcellularLocation>
        <location evidence="1">Cell outer membrane</location>
    </subcellularLocation>
</comment>
<reference evidence="8 9" key="1">
    <citation type="submission" date="2013-01" db="EMBL/GenBank/DDBJ databases">
        <authorList>
            <person name="Fiebig A."/>
            <person name="Goeker M."/>
            <person name="Klenk H.-P.P."/>
        </authorList>
    </citation>
    <scope>NUCLEOTIDE SEQUENCE [LARGE SCALE GENOMIC DNA]</scope>
    <source>
        <strain evidence="8 9">DSM 24838</strain>
    </source>
</reference>
<evidence type="ECO:0000256" key="3">
    <source>
        <dbReference type="ARBA" id="ARBA00023237"/>
    </source>
</evidence>
<dbReference type="SUPFAM" id="SSF103088">
    <property type="entry name" value="OmpA-like"/>
    <property type="match status" value="1"/>
</dbReference>
<keyword evidence="2 4" id="KW-0472">Membrane</keyword>
<dbReference type="AlphaFoldDB" id="A0A0D0QBB8"/>
<dbReference type="Proteomes" id="UP000035100">
    <property type="component" value="Unassembled WGS sequence"/>
</dbReference>
<protein>
    <submittedName>
        <fullName evidence="8">Outer membrane protein</fullName>
    </submittedName>
</protein>
<dbReference type="InterPro" id="IPR050330">
    <property type="entry name" value="Bact_OuterMem_StrucFunc"/>
</dbReference>
<dbReference type="EMBL" id="AONG01000009">
    <property type="protein sequence ID" value="KIQ69582.1"/>
    <property type="molecule type" value="Genomic_DNA"/>
</dbReference>
<proteinExistence type="predicted"/>
<evidence type="ECO:0000313" key="8">
    <source>
        <dbReference type="EMBL" id="KIQ69582.1"/>
    </source>
</evidence>
<dbReference type="PANTHER" id="PTHR30329">
    <property type="entry name" value="STATOR ELEMENT OF FLAGELLAR MOTOR COMPLEX"/>
    <property type="match status" value="1"/>
</dbReference>
<dbReference type="Pfam" id="PF00691">
    <property type="entry name" value="OmpA"/>
    <property type="match status" value="1"/>
</dbReference>
<gene>
    <name evidence="8" type="ORF">Wenmar_01946</name>
</gene>
<feature type="domain" description="OmpA-like" evidence="7">
    <location>
        <begin position="528"/>
        <end position="650"/>
    </location>
</feature>
<sequence length="650" mass="68887">MLRSLMKSTSAAAIVIASAPVWVAAQDAETASACSIDTPELPCVGPDGTLVETPDEARALLESLGVEDIEGILSRLDVGAEGSLEAPRCDPNAPALPCTLPDGQVVTTEVEARTELEARGLGQLADDLFGPADADPAADASEAAPETAPEAEATAEATPEVPRCDINAPQLPCALPDGQLVTTQEEARAALEARGMADVADQMFGPSDEADDAEVVATDEAMDGADENMTTEAPVATAEAEMQEEVEGDLPACDFDNPTLPCVTDEGQILRELRQFRDYVDATPGQNRREVMQRLRANLGMPAEQETPPAAAAAAEGDEPQGEVVTEQVTEENSRQADEEFDTAVNENVEATEDEDDDGLDNFQRALLVGLGAVAVGSILNNGDEVVANTGDRVVVDTDAGLQVLKNDDALLRQPGSEIRTENFADGSSRTFVDRADGSQVVTIRAADGRVLRRSVIFPDGSEVQLFDDTAEVAPVEVSSLPQVEEQAQARMSDTDEQALRAALMASLRSDVGRTFSLQQVRQYEEVRALAPQVALDSVTFATGSAAIDQAASDDLVDLGVAISSILDEDPSQVFLIEGHTDTVGDAGYNLALSDRRAETVALALTQFFDVPPENLITQGYGESDLLIEQEGDIRENRRAAVRNITGLLR</sequence>
<feature type="compositionally biased region" description="Low complexity" evidence="5">
    <location>
        <begin position="302"/>
        <end position="315"/>
    </location>
</feature>
<evidence type="ECO:0000256" key="6">
    <source>
        <dbReference type="SAM" id="SignalP"/>
    </source>
</evidence>
<dbReference type="Gene3D" id="3.30.1330.60">
    <property type="entry name" value="OmpA-like domain"/>
    <property type="match status" value="1"/>
</dbReference>
<dbReference type="PATRIC" id="fig|1123501.6.peg.2041"/>
<evidence type="ECO:0000256" key="1">
    <source>
        <dbReference type="ARBA" id="ARBA00004442"/>
    </source>
</evidence>
<keyword evidence="6" id="KW-0732">Signal</keyword>